<dbReference type="SUPFAM" id="SSF46689">
    <property type="entry name" value="Homeodomain-like"/>
    <property type="match status" value="1"/>
</dbReference>
<dbReference type="PROSITE" id="PS50977">
    <property type="entry name" value="HTH_TETR_2"/>
    <property type="match status" value="1"/>
</dbReference>
<gene>
    <name evidence="4" type="ORF">GCWU000342_00545</name>
</gene>
<dbReference type="InterPro" id="IPR001647">
    <property type="entry name" value="HTH_TetR"/>
</dbReference>
<keyword evidence="5" id="KW-1185">Reference proteome</keyword>
<evidence type="ECO:0000256" key="1">
    <source>
        <dbReference type="ARBA" id="ARBA00023125"/>
    </source>
</evidence>
<reference evidence="4" key="1">
    <citation type="submission" date="2009-04" db="EMBL/GenBank/DDBJ databases">
        <authorList>
            <person name="Weinstock G."/>
            <person name="Sodergren E."/>
            <person name="Clifton S."/>
            <person name="Fulton L."/>
            <person name="Fulton B."/>
            <person name="Courtney L."/>
            <person name="Fronick C."/>
            <person name="Harrison M."/>
            <person name="Strong C."/>
            <person name="Farmer C."/>
            <person name="Delahaunty K."/>
            <person name="Markovic C."/>
            <person name="Hall O."/>
            <person name="Minx P."/>
            <person name="Tomlinson C."/>
            <person name="Mitreva M."/>
            <person name="Nelson J."/>
            <person name="Hou S."/>
            <person name="Wollam A."/>
            <person name="Pepin K.H."/>
            <person name="Johnson M."/>
            <person name="Bhonagiri V."/>
            <person name="Nash W.E."/>
            <person name="Warren W."/>
            <person name="Chinwalla A."/>
            <person name="Mardis E.R."/>
            <person name="Wilson R.K."/>
        </authorList>
    </citation>
    <scope>NUCLEOTIDE SEQUENCE [LARGE SCALE GENOMIC DNA]</scope>
    <source>
        <strain evidence="4">DSM 14600</strain>
    </source>
</reference>
<dbReference type="Pfam" id="PF00440">
    <property type="entry name" value="TetR_N"/>
    <property type="match status" value="1"/>
</dbReference>
<dbReference type="Proteomes" id="UP000003494">
    <property type="component" value="Unassembled WGS sequence"/>
</dbReference>
<evidence type="ECO:0000313" key="5">
    <source>
        <dbReference type="Proteomes" id="UP000003494"/>
    </source>
</evidence>
<dbReference type="InterPro" id="IPR009057">
    <property type="entry name" value="Homeodomain-like_sf"/>
</dbReference>
<evidence type="ECO:0000256" key="2">
    <source>
        <dbReference type="PROSITE-ProRule" id="PRU00335"/>
    </source>
</evidence>
<dbReference type="AlphaFoldDB" id="C4G994"/>
<protein>
    <submittedName>
        <fullName evidence="4">Transcriptional regulator, TetR family</fullName>
    </submittedName>
</protein>
<comment type="caution">
    <text evidence="4">The sequence shown here is derived from an EMBL/GenBank/DDBJ whole genome shotgun (WGS) entry which is preliminary data.</text>
</comment>
<dbReference type="SUPFAM" id="SSF48498">
    <property type="entry name" value="Tetracyclin repressor-like, C-terminal domain"/>
    <property type="match status" value="1"/>
</dbReference>
<evidence type="ECO:0000313" key="4">
    <source>
        <dbReference type="EMBL" id="EEP29191.1"/>
    </source>
</evidence>
<organism evidence="4 5">
    <name type="scientific">Shuttleworthella satelles DSM 14600</name>
    <dbReference type="NCBI Taxonomy" id="626523"/>
    <lineage>
        <taxon>Bacteria</taxon>
        <taxon>Bacillati</taxon>
        <taxon>Bacillota</taxon>
        <taxon>Clostridia</taxon>
        <taxon>Lachnospirales</taxon>
        <taxon>Lachnospiraceae</taxon>
        <taxon>Shuttleworthella</taxon>
    </lineage>
</organism>
<feature type="domain" description="HTH tetR-type" evidence="3">
    <location>
        <begin position="22"/>
        <end position="81"/>
    </location>
</feature>
<dbReference type="STRING" id="626523.GCWU000342_00545"/>
<dbReference type="Gene3D" id="1.10.10.60">
    <property type="entry name" value="Homeodomain-like"/>
    <property type="match status" value="1"/>
</dbReference>
<feature type="DNA-binding region" description="H-T-H motif" evidence="2">
    <location>
        <begin position="44"/>
        <end position="63"/>
    </location>
</feature>
<dbReference type="eggNOG" id="COG1309">
    <property type="taxonomic scope" value="Bacteria"/>
</dbReference>
<proteinExistence type="predicted"/>
<evidence type="ECO:0000259" key="3">
    <source>
        <dbReference type="PROSITE" id="PS50977"/>
    </source>
</evidence>
<keyword evidence="1 2" id="KW-0238">DNA-binding</keyword>
<name>C4G994_9FIRM</name>
<dbReference type="GO" id="GO:0003677">
    <property type="term" value="F:DNA binding"/>
    <property type="evidence" value="ECO:0007669"/>
    <property type="project" value="UniProtKB-UniRule"/>
</dbReference>
<dbReference type="HOGENOM" id="CLU_069356_30_3_9"/>
<dbReference type="InterPro" id="IPR036271">
    <property type="entry name" value="Tet_transcr_reg_TetR-rel_C_sf"/>
</dbReference>
<accession>C4G994</accession>
<sequence>MVQCRKRIFEIMFLDEGKMDRKAVRSKILTGSLKVLKEKGARFTMDDLARCLSMSKKTIYKVFSDKEAILTDLVDNVFDQVAKDQKIILDDRDLSVVDKLRGILCVLPVEARGINFAELFRFREKYPRPYQRMESRIESNWEPTFELIQRGIEERQLRPVNPSVIKVIYESTIERLLYGDRAAEMELDYNEALEEVANLIIDGIRN</sequence>
<dbReference type="Gene3D" id="1.10.357.10">
    <property type="entry name" value="Tetracycline Repressor, domain 2"/>
    <property type="match status" value="1"/>
</dbReference>
<dbReference type="EMBL" id="ACIP02000001">
    <property type="protein sequence ID" value="EEP29191.1"/>
    <property type="molecule type" value="Genomic_DNA"/>
</dbReference>